<dbReference type="InterPro" id="IPR020568">
    <property type="entry name" value="Ribosomal_Su5_D2-typ_SF"/>
</dbReference>
<sequence>MSPVSTPASTPLLLFTQADVAGHALFRVVPVEVSVHPGQGRLWVDLSKGNAFTPAWQRHAQHLAALGRAHYALPWEQTDLHVSPRGRGVTLDGRSASLPLFVAWVALLSGRPLPSPFLGTGVALDEHGERLAPAPREFLQGKLGVAQAYVKQVFPQAGRVPVYVPEGSGFDAGALTALDVRPVPTLTRAVSAVLGLEPVSVGITTKQEGE</sequence>
<dbReference type="Proteomes" id="UP000272888">
    <property type="component" value="Unassembled WGS sequence"/>
</dbReference>
<name>A0A3A8PLU7_9BACT</name>
<dbReference type="InterPro" id="IPR014721">
    <property type="entry name" value="Ribsml_uS5_D2-typ_fold_subgr"/>
</dbReference>
<comment type="caution">
    <text evidence="1">The sequence shown here is derived from an EMBL/GenBank/DDBJ whole genome shotgun (WGS) entry which is preliminary data.</text>
</comment>
<dbReference type="SUPFAM" id="SSF54211">
    <property type="entry name" value="Ribosomal protein S5 domain 2-like"/>
    <property type="match status" value="1"/>
</dbReference>
<organism evidence="1 2">
    <name type="scientific">Corallococcus llansteffanensis</name>
    <dbReference type="NCBI Taxonomy" id="2316731"/>
    <lineage>
        <taxon>Bacteria</taxon>
        <taxon>Pseudomonadati</taxon>
        <taxon>Myxococcota</taxon>
        <taxon>Myxococcia</taxon>
        <taxon>Myxococcales</taxon>
        <taxon>Cystobacterineae</taxon>
        <taxon>Myxococcaceae</taxon>
        <taxon>Corallococcus</taxon>
    </lineage>
</organism>
<evidence type="ECO:0000313" key="1">
    <source>
        <dbReference type="EMBL" id="RKH53492.1"/>
    </source>
</evidence>
<gene>
    <name evidence="1" type="ORF">D7V93_26665</name>
</gene>
<proteinExistence type="predicted"/>
<accession>A0A3A8PLU7</accession>
<evidence type="ECO:0008006" key="3">
    <source>
        <dbReference type="Google" id="ProtNLM"/>
    </source>
</evidence>
<dbReference type="EMBL" id="RAWB01000327">
    <property type="protein sequence ID" value="RKH53492.1"/>
    <property type="molecule type" value="Genomic_DNA"/>
</dbReference>
<protein>
    <recommendedName>
        <fullName evidence="3">Lon proteolytic domain-containing protein</fullName>
    </recommendedName>
</protein>
<evidence type="ECO:0000313" key="2">
    <source>
        <dbReference type="Proteomes" id="UP000272888"/>
    </source>
</evidence>
<dbReference type="RefSeq" id="WP_147451337.1">
    <property type="nucleotide sequence ID" value="NZ_RAWB01000327.1"/>
</dbReference>
<dbReference type="AlphaFoldDB" id="A0A3A8PLU7"/>
<dbReference type="Gene3D" id="3.30.230.10">
    <property type="match status" value="1"/>
</dbReference>
<reference evidence="2" key="1">
    <citation type="submission" date="2018-09" db="EMBL/GenBank/DDBJ databases">
        <authorList>
            <person name="Livingstone P.G."/>
            <person name="Whitworth D.E."/>
        </authorList>
    </citation>
    <scope>NUCLEOTIDE SEQUENCE [LARGE SCALE GENOMIC DNA]</scope>
    <source>
        <strain evidence="2">CA051B</strain>
    </source>
</reference>
<keyword evidence="2" id="KW-1185">Reference proteome</keyword>